<gene>
    <name evidence="2" type="ORF">B9Z65_3317</name>
</gene>
<reference evidence="2 3" key="1">
    <citation type="submission" date="2017-05" db="EMBL/GenBank/DDBJ databases">
        <title>Draft genome sequence of Elsinoe australis.</title>
        <authorList>
            <person name="Cheng Q."/>
        </authorList>
    </citation>
    <scope>NUCLEOTIDE SEQUENCE [LARGE SCALE GENOMIC DNA]</scope>
    <source>
        <strain evidence="2 3">NL1</strain>
    </source>
</reference>
<name>A0A2P7ZY59_9PEZI</name>
<dbReference type="AlphaFoldDB" id="A0A2P7ZY59"/>
<keyword evidence="3" id="KW-1185">Reference proteome</keyword>
<evidence type="ECO:0000313" key="3">
    <source>
        <dbReference type="Proteomes" id="UP000243723"/>
    </source>
</evidence>
<evidence type="ECO:0000256" key="1">
    <source>
        <dbReference type="SAM" id="MobiDB-lite"/>
    </source>
</evidence>
<comment type="caution">
    <text evidence="2">The sequence shown here is derived from an EMBL/GenBank/DDBJ whole genome shotgun (WGS) entry which is preliminary data.</text>
</comment>
<proteinExistence type="predicted"/>
<sequence length="407" mass="46062">MSKQDAVHAERAADSAKPVMSFPHAISFQLCPGTPSVCDKEDTQPTDPPRNSDYGNSAQAYVVIKDNKQGEQLAAVAHGLDDGLKKVKHTYQFDDQATPHVYPAAYRLSANSSILAMGQLKLWSPGSSPYRTPDAYQIYTKKAHTYHHQSRIEPSITCTVLENANEYHAIEINMSFFETEAKRKSGQGTDEILKLNHENISNTVSWSKIKTDEVEHIHKAFPSIPASILREVQEEHGLCLVSLDYNGMPQGDLSNRPFDPQDNSTELREHQHTMLESPCTIRMLFASTYVSSAIQQFSSDVERHRTKEQSLRSREPSPGQSNPDDQIEVINARPTRSLVPVSLFDLDWVHDTGDWEILQYGPAKGVKDWLSSRFDEWEDELRWLELQGERDFYSSSTIEEGLAKLWI</sequence>
<feature type="region of interest" description="Disordered" evidence="1">
    <location>
        <begin position="33"/>
        <end position="55"/>
    </location>
</feature>
<accession>A0A2P7ZY59</accession>
<organism evidence="2 3">
    <name type="scientific">Elsinoe australis</name>
    <dbReference type="NCBI Taxonomy" id="40998"/>
    <lineage>
        <taxon>Eukaryota</taxon>
        <taxon>Fungi</taxon>
        <taxon>Dikarya</taxon>
        <taxon>Ascomycota</taxon>
        <taxon>Pezizomycotina</taxon>
        <taxon>Dothideomycetes</taxon>
        <taxon>Dothideomycetidae</taxon>
        <taxon>Myriangiales</taxon>
        <taxon>Elsinoaceae</taxon>
        <taxon>Elsinoe</taxon>
    </lineage>
</organism>
<dbReference type="EMBL" id="NHZQ01000102">
    <property type="protein sequence ID" value="PSK53117.1"/>
    <property type="molecule type" value="Genomic_DNA"/>
</dbReference>
<feature type="region of interest" description="Disordered" evidence="1">
    <location>
        <begin position="300"/>
        <end position="326"/>
    </location>
</feature>
<protein>
    <submittedName>
        <fullName evidence="2">Uncharacterized protein</fullName>
    </submittedName>
</protein>
<dbReference type="Proteomes" id="UP000243723">
    <property type="component" value="Unassembled WGS sequence"/>
</dbReference>
<feature type="compositionally biased region" description="Basic and acidic residues" evidence="1">
    <location>
        <begin position="300"/>
        <end position="315"/>
    </location>
</feature>
<evidence type="ECO:0000313" key="2">
    <source>
        <dbReference type="EMBL" id="PSK53117.1"/>
    </source>
</evidence>